<proteinExistence type="predicted"/>
<keyword evidence="3 7" id="KW-0812">Transmembrane</keyword>
<keyword evidence="4" id="KW-0769">Symport</keyword>
<dbReference type="PANTHER" id="PTHR11662:SF399">
    <property type="entry name" value="FI19708P1-RELATED"/>
    <property type="match status" value="1"/>
</dbReference>
<evidence type="ECO:0000256" key="5">
    <source>
        <dbReference type="ARBA" id="ARBA00022989"/>
    </source>
</evidence>
<comment type="subcellular location">
    <subcellularLocation>
        <location evidence="1">Membrane</location>
        <topology evidence="1">Multi-pass membrane protein</topology>
    </subcellularLocation>
</comment>
<dbReference type="GO" id="GO:0006820">
    <property type="term" value="P:monoatomic anion transport"/>
    <property type="evidence" value="ECO:0007669"/>
    <property type="project" value="TreeGrafter"/>
</dbReference>
<dbReference type="Gene3D" id="1.20.1250.20">
    <property type="entry name" value="MFS general substrate transporter like domains"/>
    <property type="match status" value="1"/>
</dbReference>
<feature type="transmembrane region" description="Helical" evidence="7">
    <location>
        <begin position="101"/>
        <end position="121"/>
    </location>
</feature>
<comment type="caution">
    <text evidence="8">The sequence shown here is derived from an EMBL/GenBank/DDBJ whole genome shotgun (WGS) entry which is preliminary data.</text>
</comment>
<dbReference type="GO" id="GO:0015293">
    <property type="term" value="F:symporter activity"/>
    <property type="evidence" value="ECO:0007669"/>
    <property type="project" value="UniProtKB-KW"/>
</dbReference>
<feature type="transmembrane region" description="Helical" evidence="7">
    <location>
        <begin position="6"/>
        <end position="27"/>
    </location>
</feature>
<dbReference type="InterPro" id="IPR036259">
    <property type="entry name" value="MFS_trans_sf"/>
</dbReference>
<feature type="non-terminal residue" evidence="8">
    <location>
        <position position="187"/>
    </location>
</feature>
<dbReference type="Pfam" id="PF07690">
    <property type="entry name" value="MFS_1"/>
    <property type="match status" value="1"/>
</dbReference>
<dbReference type="SUPFAM" id="SSF103473">
    <property type="entry name" value="MFS general substrate transporter"/>
    <property type="match status" value="1"/>
</dbReference>
<dbReference type="PANTHER" id="PTHR11662">
    <property type="entry name" value="SOLUTE CARRIER FAMILY 17"/>
    <property type="match status" value="1"/>
</dbReference>
<sequence length="187" mass="20064">NGIFSSLPHVLQTVLGLVVSAVADYIVRKKYASLGVVRKVCNSISGFGCALGLVGVCLAGCDVTLNKLLFIFSVTIEGFCYSGHAVSLLDMSPEYAGTLMGISNTVSSLTGFLTPMVVGALTDGNNTLHQWRIVFIITAIILVIESFVFIFFSTAEKQDWAEQSTSDVTSTIPKTQAAKRSKYSHLN</sequence>
<evidence type="ECO:0000256" key="3">
    <source>
        <dbReference type="ARBA" id="ARBA00022692"/>
    </source>
</evidence>
<dbReference type="GO" id="GO:0016020">
    <property type="term" value="C:membrane"/>
    <property type="evidence" value="ECO:0007669"/>
    <property type="project" value="UniProtKB-SubCell"/>
</dbReference>
<dbReference type="Proteomes" id="UP000887013">
    <property type="component" value="Unassembled WGS sequence"/>
</dbReference>
<keyword evidence="6 7" id="KW-0472">Membrane</keyword>
<dbReference type="OrthoDB" id="6431858at2759"/>
<feature type="transmembrane region" description="Helical" evidence="7">
    <location>
        <begin position="133"/>
        <end position="152"/>
    </location>
</feature>
<keyword evidence="2" id="KW-0813">Transport</keyword>
<dbReference type="InterPro" id="IPR011701">
    <property type="entry name" value="MFS"/>
</dbReference>
<evidence type="ECO:0000256" key="7">
    <source>
        <dbReference type="SAM" id="Phobius"/>
    </source>
</evidence>
<feature type="transmembrane region" description="Helical" evidence="7">
    <location>
        <begin position="39"/>
        <end position="61"/>
    </location>
</feature>
<evidence type="ECO:0000256" key="2">
    <source>
        <dbReference type="ARBA" id="ARBA00022448"/>
    </source>
</evidence>
<protein>
    <submittedName>
        <fullName evidence="8">Sialin</fullName>
    </submittedName>
</protein>
<dbReference type="AlphaFoldDB" id="A0A8X6M8N7"/>
<keyword evidence="9" id="KW-1185">Reference proteome</keyword>
<name>A0A8X6M8N7_NEPPI</name>
<evidence type="ECO:0000256" key="6">
    <source>
        <dbReference type="ARBA" id="ARBA00023136"/>
    </source>
</evidence>
<evidence type="ECO:0000256" key="4">
    <source>
        <dbReference type="ARBA" id="ARBA00022847"/>
    </source>
</evidence>
<evidence type="ECO:0000313" key="9">
    <source>
        <dbReference type="Proteomes" id="UP000887013"/>
    </source>
</evidence>
<organism evidence="8 9">
    <name type="scientific">Nephila pilipes</name>
    <name type="common">Giant wood spider</name>
    <name type="synonym">Nephila maculata</name>
    <dbReference type="NCBI Taxonomy" id="299642"/>
    <lineage>
        <taxon>Eukaryota</taxon>
        <taxon>Metazoa</taxon>
        <taxon>Ecdysozoa</taxon>
        <taxon>Arthropoda</taxon>
        <taxon>Chelicerata</taxon>
        <taxon>Arachnida</taxon>
        <taxon>Araneae</taxon>
        <taxon>Araneomorphae</taxon>
        <taxon>Entelegynae</taxon>
        <taxon>Araneoidea</taxon>
        <taxon>Nephilidae</taxon>
        <taxon>Nephila</taxon>
    </lineage>
</organism>
<dbReference type="FunFam" id="1.20.1250.20:FF:000003">
    <property type="entry name" value="Solute carrier family 17 member 3"/>
    <property type="match status" value="1"/>
</dbReference>
<dbReference type="InterPro" id="IPR050382">
    <property type="entry name" value="MFS_Na/Anion_cotransporter"/>
</dbReference>
<keyword evidence="5 7" id="KW-1133">Transmembrane helix</keyword>
<dbReference type="EMBL" id="BMAW01041970">
    <property type="protein sequence ID" value="GFS31726.1"/>
    <property type="molecule type" value="Genomic_DNA"/>
</dbReference>
<accession>A0A8X6M8N7</accession>
<reference evidence="8" key="1">
    <citation type="submission" date="2020-08" db="EMBL/GenBank/DDBJ databases">
        <title>Multicomponent nature underlies the extraordinary mechanical properties of spider dragline silk.</title>
        <authorList>
            <person name="Kono N."/>
            <person name="Nakamura H."/>
            <person name="Mori M."/>
            <person name="Yoshida Y."/>
            <person name="Ohtoshi R."/>
            <person name="Malay A.D."/>
            <person name="Moran D.A.P."/>
            <person name="Tomita M."/>
            <person name="Numata K."/>
            <person name="Arakawa K."/>
        </authorList>
    </citation>
    <scope>NUCLEOTIDE SEQUENCE</scope>
</reference>
<evidence type="ECO:0000313" key="8">
    <source>
        <dbReference type="EMBL" id="GFS31726.1"/>
    </source>
</evidence>
<gene>
    <name evidence="8" type="primary">Slc17a5_0</name>
    <name evidence="8" type="ORF">NPIL_426281</name>
</gene>
<evidence type="ECO:0000256" key="1">
    <source>
        <dbReference type="ARBA" id="ARBA00004141"/>
    </source>
</evidence>